<gene>
    <name evidence="3" type="ordered locus">XC_2658</name>
</gene>
<evidence type="ECO:0000256" key="2">
    <source>
        <dbReference type="SAM" id="Phobius"/>
    </source>
</evidence>
<evidence type="ECO:0000256" key="1">
    <source>
        <dbReference type="SAM" id="Coils"/>
    </source>
</evidence>
<organism evidence="3 4">
    <name type="scientific">Xanthomonas campestris pv. campestris (strain 8004)</name>
    <dbReference type="NCBI Taxonomy" id="314565"/>
    <lineage>
        <taxon>Bacteria</taxon>
        <taxon>Pseudomonadati</taxon>
        <taxon>Pseudomonadota</taxon>
        <taxon>Gammaproteobacteria</taxon>
        <taxon>Lysobacterales</taxon>
        <taxon>Lysobacteraceae</taxon>
        <taxon>Xanthomonas</taxon>
    </lineage>
</organism>
<evidence type="ECO:0008006" key="5">
    <source>
        <dbReference type="Google" id="ProtNLM"/>
    </source>
</evidence>
<sequence>MAVAAKAAAPRIEHLQAKALKSAGYWPTRYASFRGASMGILIYLVPAFALWALIATGLAFVRGRQLTAEYGQHASTQDSLARYQAALSQLKARAAATTLELESLQRSYTVLKQSLDQQEQNASAQQSSDTPDQVIPMVMVQRLDIAAEIGTLFAHVARVARSLRRYSAYSRGHNAPEPSTARYDLHWLADCLHSFDQIGHALLRGNVAALITACQDLLSMYEHYLKDGSGYNSRDTFQRLSSDIPLSEATDAIRSIIVKATLAQDVQDAVKEEQDSLASAVN</sequence>
<protein>
    <recommendedName>
        <fullName evidence="5">Secreted protein</fullName>
    </recommendedName>
</protein>
<feature type="transmembrane region" description="Helical" evidence="2">
    <location>
        <begin position="40"/>
        <end position="61"/>
    </location>
</feature>
<feature type="coiled-coil region" evidence="1">
    <location>
        <begin position="73"/>
        <end position="121"/>
    </location>
</feature>
<keyword evidence="2" id="KW-1133">Transmembrane helix</keyword>
<evidence type="ECO:0000313" key="4">
    <source>
        <dbReference type="Proteomes" id="UP000000420"/>
    </source>
</evidence>
<evidence type="ECO:0000313" key="3">
    <source>
        <dbReference type="EMBL" id="AAY49707.1"/>
    </source>
</evidence>
<dbReference type="AlphaFoldDB" id="A0A0H2XAH6"/>
<dbReference type="HOGENOM" id="CLU_1106773_0_0_6"/>
<keyword evidence="2" id="KW-0472">Membrane</keyword>
<dbReference type="Proteomes" id="UP000000420">
    <property type="component" value="Chromosome"/>
</dbReference>
<accession>A0A0H2XAH6</accession>
<name>A0A0H2XAH6_XANC8</name>
<keyword evidence="2" id="KW-0812">Transmembrane</keyword>
<keyword evidence="1" id="KW-0175">Coiled coil</keyword>
<dbReference type="KEGG" id="xcb:XC_2658"/>
<proteinExistence type="predicted"/>
<reference evidence="3 4" key="1">
    <citation type="journal article" date="2005" name="Genome Res.">
        <title>Comparative and functional genomic analyses of the pathogenicity of phytopathogen Xanthomonas campestris pv. campestris.</title>
        <authorList>
            <person name="Qian W."/>
            <person name="Jia Y."/>
            <person name="Ren S.X."/>
            <person name="He Y.Q."/>
            <person name="Feng J.X."/>
            <person name="Lu L.F."/>
            <person name="Sun Q."/>
            <person name="Ying G."/>
            <person name="Tang D.J."/>
            <person name="Tang H."/>
            <person name="Wu W."/>
            <person name="Hao P."/>
            <person name="Wang L."/>
            <person name="Jiang B.L."/>
            <person name="Zeng S."/>
            <person name="Gu W.Y."/>
            <person name="Lu G."/>
            <person name="Rong L."/>
            <person name="Tian Y."/>
            <person name="Yao Z."/>
            <person name="Fu G."/>
            <person name="Chen B."/>
            <person name="Fang R."/>
            <person name="Qiang B."/>
            <person name="Chen Z."/>
            <person name="Zhao G.P."/>
            <person name="Tang J.L."/>
            <person name="He C."/>
        </authorList>
    </citation>
    <scope>NUCLEOTIDE SEQUENCE [LARGE SCALE GENOMIC DNA]</scope>
    <source>
        <strain evidence="3 4">8004</strain>
    </source>
</reference>
<dbReference type="EMBL" id="CP000050">
    <property type="protein sequence ID" value="AAY49707.1"/>
    <property type="molecule type" value="Genomic_DNA"/>
</dbReference>